<feature type="compositionally biased region" description="Basic residues" evidence="1">
    <location>
        <begin position="61"/>
        <end position="73"/>
    </location>
</feature>
<evidence type="ECO:0000256" key="1">
    <source>
        <dbReference type="SAM" id="MobiDB-lite"/>
    </source>
</evidence>
<feature type="region of interest" description="Disordered" evidence="1">
    <location>
        <begin position="201"/>
        <end position="220"/>
    </location>
</feature>
<evidence type="ECO:0000313" key="3">
    <source>
        <dbReference type="EMBL" id="KAK5533282.1"/>
    </source>
</evidence>
<evidence type="ECO:0000313" key="4">
    <source>
        <dbReference type="Proteomes" id="UP001345827"/>
    </source>
</evidence>
<feature type="region of interest" description="Disordered" evidence="1">
    <location>
        <begin position="1"/>
        <end position="98"/>
    </location>
</feature>
<feature type="compositionally biased region" description="Basic and acidic residues" evidence="1">
    <location>
        <begin position="74"/>
        <end position="98"/>
    </location>
</feature>
<feature type="compositionally biased region" description="Low complexity" evidence="1">
    <location>
        <begin position="20"/>
        <end position="60"/>
    </location>
</feature>
<sequence>MFLSIRDQGRRRRSQTYGVSKAARSSKLSLLSAISTNSHGSNDSSSTITQESYRRSTSTSGKRRRSSHTKGSQKPRERKLCSVRSEQDKPEKEKSMSRESVDVFAFLVDENALDTRTLDDEVAGVVSDVHEESDDESISRSQHSDSGISMGDSIVCQARADSLVECHLPSLPEESQETADGDLEVANGSTHSKRLRFQWPAIPRPTHNPYMGNAGSRTPSPENVRLRLARRLDDGSQPFKKPALSGYDLIAAKLGRGELPPVFRCFRKSNFRMLLQLQDEISEMEDELAALDLEDSKNRLNADGSTSPASRRISWEWTQSDLQAHRLDVLGRLYIKIEQYYQALLAAQKVQRLSAPASPPDVERFRAWLRQNNPLSAPESRFLDHQEDLICLDGSTAMPSTTAMSPSYSVPGCILATTLGPLLCFKIMTGVLNRLILLVVVLAIGLSSLEKLDRSEVEEHRQWILACFVVSLLAAVIL</sequence>
<name>A0AAV9Q144_9PEZI</name>
<gene>
    <name evidence="3" type="ORF">LTR25_007147</name>
</gene>
<dbReference type="EMBL" id="JAXLQG010000013">
    <property type="protein sequence ID" value="KAK5533282.1"/>
    <property type="molecule type" value="Genomic_DNA"/>
</dbReference>
<proteinExistence type="predicted"/>
<evidence type="ECO:0000259" key="2">
    <source>
        <dbReference type="Pfam" id="PF20237"/>
    </source>
</evidence>
<protein>
    <recommendedName>
        <fullName evidence="2">DUF6594 domain-containing protein</fullName>
    </recommendedName>
</protein>
<dbReference type="PANTHER" id="PTHR34502">
    <property type="entry name" value="DUF6594 DOMAIN-CONTAINING PROTEIN-RELATED"/>
    <property type="match status" value="1"/>
</dbReference>
<comment type="caution">
    <text evidence="3">The sequence shown here is derived from an EMBL/GenBank/DDBJ whole genome shotgun (WGS) entry which is preliminary data.</text>
</comment>
<dbReference type="InterPro" id="IPR046529">
    <property type="entry name" value="DUF6594"/>
</dbReference>
<organism evidence="3 4">
    <name type="scientific">Vermiconidia calcicola</name>
    <dbReference type="NCBI Taxonomy" id="1690605"/>
    <lineage>
        <taxon>Eukaryota</taxon>
        <taxon>Fungi</taxon>
        <taxon>Dikarya</taxon>
        <taxon>Ascomycota</taxon>
        <taxon>Pezizomycotina</taxon>
        <taxon>Dothideomycetes</taxon>
        <taxon>Dothideomycetidae</taxon>
        <taxon>Mycosphaerellales</taxon>
        <taxon>Extremaceae</taxon>
        <taxon>Vermiconidia</taxon>
    </lineage>
</organism>
<dbReference type="PANTHER" id="PTHR34502:SF6">
    <property type="entry name" value="DUF6594 DOMAIN-CONTAINING PROTEIN"/>
    <property type="match status" value="1"/>
</dbReference>
<accession>A0AAV9Q144</accession>
<feature type="domain" description="DUF6594" evidence="2">
    <location>
        <begin position="247"/>
        <end position="405"/>
    </location>
</feature>
<keyword evidence="4" id="KW-1185">Reference proteome</keyword>
<feature type="region of interest" description="Disordered" evidence="1">
    <location>
        <begin position="129"/>
        <end position="148"/>
    </location>
</feature>
<dbReference type="Proteomes" id="UP001345827">
    <property type="component" value="Unassembled WGS sequence"/>
</dbReference>
<dbReference type="Pfam" id="PF20237">
    <property type="entry name" value="DUF6594"/>
    <property type="match status" value="1"/>
</dbReference>
<reference evidence="3 4" key="1">
    <citation type="submission" date="2023-06" db="EMBL/GenBank/DDBJ databases">
        <title>Black Yeasts Isolated from many extreme environments.</title>
        <authorList>
            <person name="Coleine C."/>
            <person name="Stajich J.E."/>
            <person name="Selbmann L."/>
        </authorList>
    </citation>
    <scope>NUCLEOTIDE SEQUENCE [LARGE SCALE GENOMIC DNA]</scope>
    <source>
        <strain evidence="3 4">CCFEE 5887</strain>
    </source>
</reference>
<dbReference type="AlphaFoldDB" id="A0AAV9Q144"/>